<dbReference type="GO" id="GO:0005886">
    <property type="term" value="C:plasma membrane"/>
    <property type="evidence" value="ECO:0007669"/>
    <property type="project" value="UniProtKB-SubCell"/>
</dbReference>
<dbReference type="PROSITE" id="PS01246">
    <property type="entry name" value="UPF0003"/>
    <property type="match status" value="1"/>
</dbReference>
<dbReference type="Pfam" id="PF21082">
    <property type="entry name" value="MS_channel_3rd"/>
    <property type="match status" value="1"/>
</dbReference>
<feature type="domain" description="Mechanosensitive ion channel MscS C-terminal" evidence="9">
    <location>
        <begin position="184"/>
        <end position="265"/>
    </location>
</feature>
<evidence type="ECO:0000256" key="2">
    <source>
        <dbReference type="ARBA" id="ARBA00008017"/>
    </source>
</evidence>
<keyword evidence="4 7" id="KW-0812">Transmembrane</keyword>
<dbReference type="InterPro" id="IPR049278">
    <property type="entry name" value="MS_channel_C"/>
</dbReference>
<dbReference type="InterPro" id="IPR011066">
    <property type="entry name" value="MscS_channel_C_sf"/>
</dbReference>
<dbReference type="InterPro" id="IPR023408">
    <property type="entry name" value="MscS_beta-dom_sf"/>
</dbReference>
<evidence type="ECO:0000259" key="10">
    <source>
        <dbReference type="Pfam" id="PF21088"/>
    </source>
</evidence>
<dbReference type="InterPro" id="IPR006686">
    <property type="entry name" value="MscS_channel_CS"/>
</dbReference>
<evidence type="ECO:0000256" key="6">
    <source>
        <dbReference type="ARBA" id="ARBA00023136"/>
    </source>
</evidence>
<keyword evidence="3" id="KW-1003">Cell membrane</keyword>
<feature type="domain" description="Mechanosensitive ion channel MscS" evidence="8">
    <location>
        <begin position="110"/>
        <end position="176"/>
    </location>
</feature>
<evidence type="ECO:0000256" key="3">
    <source>
        <dbReference type="ARBA" id="ARBA00022475"/>
    </source>
</evidence>
<reference evidence="11" key="1">
    <citation type="journal article" date="2020" name="J. ISSAAS">
        <title>Lactobacilli and other gastrointestinal microbiota of Peromyscus leucopus, reservoir host for agents of Lyme disease and other zoonoses in North America.</title>
        <authorList>
            <person name="Milovic A."/>
            <person name="Bassam K."/>
            <person name="Shao H."/>
            <person name="Chatzistamou I."/>
            <person name="Tufts D.M."/>
            <person name="Diuk-Wasser M."/>
            <person name="Barbour A.G."/>
        </authorList>
    </citation>
    <scope>NUCLEOTIDE SEQUENCE</scope>
    <source>
        <strain evidence="11">LL50</strain>
    </source>
</reference>
<feature type="transmembrane region" description="Helical" evidence="7">
    <location>
        <begin position="92"/>
        <end position="122"/>
    </location>
</feature>
<evidence type="ECO:0000256" key="1">
    <source>
        <dbReference type="ARBA" id="ARBA00004651"/>
    </source>
</evidence>
<dbReference type="InterPro" id="IPR006685">
    <property type="entry name" value="MscS_channel_2nd"/>
</dbReference>
<dbReference type="InterPro" id="IPR010920">
    <property type="entry name" value="LSM_dom_sf"/>
</dbReference>
<evidence type="ECO:0000259" key="9">
    <source>
        <dbReference type="Pfam" id="PF21082"/>
    </source>
</evidence>
<evidence type="ECO:0000313" key="11">
    <source>
        <dbReference type="EMBL" id="QGT51361.1"/>
    </source>
</evidence>
<dbReference type="InterPro" id="IPR049142">
    <property type="entry name" value="MS_channel_1st"/>
</dbReference>
<dbReference type="EMBL" id="MN577574">
    <property type="protein sequence ID" value="QGT51361.1"/>
    <property type="molecule type" value="Genomic_DNA"/>
</dbReference>
<dbReference type="AlphaFoldDB" id="A0A650EPV2"/>
<dbReference type="PANTHER" id="PTHR30221">
    <property type="entry name" value="SMALL-CONDUCTANCE MECHANOSENSITIVE CHANNEL"/>
    <property type="match status" value="1"/>
</dbReference>
<gene>
    <name evidence="11" type="ORF">Unknown280_0530</name>
</gene>
<dbReference type="SUPFAM" id="SSF82861">
    <property type="entry name" value="Mechanosensitive channel protein MscS (YggB), transmembrane region"/>
    <property type="match status" value="1"/>
</dbReference>
<dbReference type="Gene3D" id="1.10.287.1260">
    <property type="match status" value="1"/>
</dbReference>
<dbReference type="GO" id="GO:0008381">
    <property type="term" value="F:mechanosensitive monoatomic ion channel activity"/>
    <property type="evidence" value="ECO:0007669"/>
    <property type="project" value="InterPro"/>
</dbReference>
<dbReference type="SUPFAM" id="SSF50182">
    <property type="entry name" value="Sm-like ribonucleoproteins"/>
    <property type="match status" value="1"/>
</dbReference>
<dbReference type="Gene3D" id="2.30.30.60">
    <property type="match status" value="1"/>
</dbReference>
<organism evidence="11">
    <name type="scientific">uncultured Spirochaetaceae bacterium</name>
    <dbReference type="NCBI Taxonomy" id="201186"/>
    <lineage>
        <taxon>Bacteria</taxon>
        <taxon>Pseudomonadati</taxon>
        <taxon>Spirochaetota</taxon>
        <taxon>Spirochaetia</taxon>
        <taxon>Spirochaetales</taxon>
        <taxon>Spirochaetaceae</taxon>
        <taxon>environmental samples</taxon>
    </lineage>
</organism>
<evidence type="ECO:0000256" key="5">
    <source>
        <dbReference type="ARBA" id="ARBA00022989"/>
    </source>
</evidence>
<dbReference type="Pfam" id="PF00924">
    <property type="entry name" value="MS_channel_2nd"/>
    <property type="match status" value="1"/>
</dbReference>
<accession>A0A650EPV2</accession>
<dbReference type="InterPro" id="IPR011014">
    <property type="entry name" value="MscS_channel_TM-2"/>
</dbReference>
<feature type="transmembrane region" description="Helical" evidence="7">
    <location>
        <begin position="20"/>
        <end position="43"/>
    </location>
</feature>
<evidence type="ECO:0000259" key="8">
    <source>
        <dbReference type="Pfam" id="PF00924"/>
    </source>
</evidence>
<dbReference type="PANTHER" id="PTHR30221:SF20">
    <property type="entry name" value="SMALL-CONDUCTANCE MECHANOSENSITIVE CHANNEL"/>
    <property type="match status" value="1"/>
</dbReference>
<keyword evidence="6 7" id="KW-0472">Membrane</keyword>
<dbReference type="Pfam" id="PF21088">
    <property type="entry name" value="MS_channel_1st"/>
    <property type="match status" value="1"/>
</dbReference>
<feature type="transmembrane region" description="Helical" evidence="7">
    <location>
        <begin position="64"/>
        <end position="86"/>
    </location>
</feature>
<comment type="similarity">
    <text evidence="2">Belongs to the MscS (TC 1.A.23) family.</text>
</comment>
<feature type="domain" description="Mechanosensitive ion channel transmembrane helices 2/3" evidence="10">
    <location>
        <begin position="68"/>
        <end position="109"/>
    </location>
</feature>
<dbReference type="SUPFAM" id="SSF82689">
    <property type="entry name" value="Mechanosensitive channel protein MscS (YggB), C-terminal domain"/>
    <property type="match status" value="1"/>
</dbReference>
<evidence type="ECO:0000256" key="7">
    <source>
        <dbReference type="SAM" id="Phobius"/>
    </source>
</evidence>
<keyword evidence="5 7" id="KW-1133">Transmembrane helix</keyword>
<evidence type="ECO:0000256" key="4">
    <source>
        <dbReference type="ARBA" id="ARBA00022692"/>
    </source>
</evidence>
<protein>
    <submittedName>
        <fullName evidence="11">Mechanosensitive ion channel protein</fullName>
    </submittedName>
</protein>
<proteinExistence type="inferred from homology"/>
<dbReference type="InterPro" id="IPR045275">
    <property type="entry name" value="MscS_archaea/bacteria_type"/>
</dbReference>
<comment type="subcellular location">
    <subcellularLocation>
        <location evidence="1">Cell membrane</location>
        <topology evidence="1">Multi-pass membrane protein</topology>
    </subcellularLocation>
</comment>
<dbReference type="Gene3D" id="3.30.70.100">
    <property type="match status" value="1"/>
</dbReference>
<name>A0A650EPV2_9SPIO</name>
<sequence>MFKLKTKEKFDSFIKWVKDFVTWETLFKMIGVAVILLAMWIIYRLILRRIRKIPAEKMSAQRSLIITKITNYAFYIILIMYVLSVFGVKLSAIWGAAGVAGVALAFAAQTSVSNIISGIFVISEKALKVGDLITVGNESGIVDDIGLLSVKVHTLDNQMVRIPNSAIINTNLRNTSYFSQRRMTISCSVGYEIDLSFALEALKKAPEYCSVVLKDPAPAFWIDGFGTSGMNLVMAIWFEAANFLEAKNQAFIAIKRVFDEAKIEIPYNKIDVKIYSK</sequence>